<evidence type="ECO:0000313" key="3">
    <source>
        <dbReference type="Proteomes" id="UP000294656"/>
    </source>
</evidence>
<dbReference type="RefSeq" id="WP_133504211.1">
    <property type="nucleotide sequence ID" value="NZ_SNXC01000013.1"/>
</dbReference>
<protein>
    <submittedName>
        <fullName evidence="2">Uncharacterized protein</fullName>
    </submittedName>
</protein>
<reference evidence="2 3" key="1">
    <citation type="submission" date="2019-03" db="EMBL/GenBank/DDBJ databases">
        <title>Genomic Encyclopedia of Type Strains, Phase III (KMG-III): the genomes of soil and plant-associated and newly described type strains.</title>
        <authorList>
            <person name="Whitman W."/>
        </authorList>
    </citation>
    <scope>NUCLEOTIDE SEQUENCE [LARGE SCALE GENOMIC DNA]</scope>
    <source>
        <strain evidence="2 3">CECT 7378</strain>
    </source>
</reference>
<keyword evidence="3" id="KW-1185">Reference proteome</keyword>
<comment type="caution">
    <text evidence="2">The sequence shown here is derived from an EMBL/GenBank/DDBJ whole genome shotgun (WGS) entry which is preliminary data.</text>
</comment>
<dbReference type="Pfam" id="PF19268">
    <property type="entry name" value="CIS_TMP"/>
    <property type="match status" value="1"/>
</dbReference>
<dbReference type="OrthoDB" id="499748at2"/>
<dbReference type="InterPro" id="IPR045538">
    <property type="entry name" value="CIS_TMP"/>
</dbReference>
<proteinExistence type="predicted"/>
<evidence type="ECO:0000256" key="1">
    <source>
        <dbReference type="SAM" id="MobiDB-lite"/>
    </source>
</evidence>
<name>A0A4V3CG88_9GAMM</name>
<dbReference type="AlphaFoldDB" id="A0A4V3CG88"/>
<evidence type="ECO:0000313" key="2">
    <source>
        <dbReference type="EMBL" id="TDO96702.1"/>
    </source>
</evidence>
<organism evidence="2 3">
    <name type="scientific">Marinomonas balearica</name>
    <dbReference type="NCBI Taxonomy" id="491947"/>
    <lineage>
        <taxon>Bacteria</taxon>
        <taxon>Pseudomonadati</taxon>
        <taxon>Pseudomonadota</taxon>
        <taxon>Gammaproteobacteria</taxon>
        <taxon>Oceanospirillales</taxon>
        <taxon>Oceanospirillaceae</taxon>
        <taxon>Marinomonas</taxon>
    </lineage>
</organism>
<feature type="region of interest" description="Disordered" evidence="1">
    <location>
        <begin position="948"/>
        <end position="980"/>
    </location>
</feature>
<dbReference type="Proteomes" id="UP000294656">
    <property type="component" value="Unassembled WGS sequence"/>
</dbReference>
<sequence>MTRSIDTLTLNLNVAPLRNQQHVNEVKSILELLPTLVREAFQQLENEVGAMSDRPLSPVQVRAISMPDMDVDEVIQEPRLFAQSVAVSLFKSMYEGQLPSSVLTALSLQTTGEMMRPLSQNRQRSDDMIRRNVKRVSTGTTLPEQILEYLASGFWNGTLYSGQLANSMMTVLLNNLMQRRPSERLQENNPWQKKSENSVTTHASIGNHARTPSGALAHDFVDDTAFKRRLFSILDNALARQRFIALLTKASNKDKVVMTLWRLVTSEPVDGRDHELIRQALRSVDRIKYAVHYTILLYRENVTKKGKRLAALMTAKSCNAITAEQNLKLTYLFLKSPSDTIVRAAQTWLALAQVQTPRQKEDLVLEKIVNDTYSKTNAIDLQHDGTDIKQERQRLSNEPQLEFSLDHKQSVLAQVTFWKTLRVNMNALLQQGNSSNWLKVLCAIEKQLLTNEDRLSSELDSFKYQVSLLRLHWQSSIWPLTRSEYCYRSFVILSALKLAFTSSRFDGDQGLVDLKQQDKQMRDDTLDEAHQTFQSACQSILEQAEGRNTDSLPEVLERQKEGRRLPTNMLDKFKEAPDALLLPSVIDVLKSRYGELEVQWNSVQEDESAHVLAIFDEFEKACKHIESGVAPLLGSVDLGRHILFLLPALKIEERLAFCDSLRRLLDSCETTNLTESLISVRRSIESARRQRKTIVKAKKSTDLQLGGLEFGDLETASTDKAFTEEVDLKKVDQGEIKCITDTVNLSNTAVTSVSTHTSTDLLDLMQKIDEDAYFFDLIAQQLERGDELYHPIGEISGVEFQREARLGTTRESSMDIQAASAALLEIATYAGLDVQFNRLLCLQPESTKGVYLQALVMNWCQLEQVMREKIQRSDKSDALVALLSDWISHYGPINNVLPELTYNSATLSEPSRSVSNTAADSLDSNTATQIETLDTGFAFDPAQFVLPLPKPTGQRRGESSCGMQDAESANEKKPTSIQYDKNASNNDALLKVNTKQINEVISHIDKKIETLSASIIEEDQVSYDAGLLILWPFLSTLFKRMDLLMPSAEETSKNTLQFTSAEAQDKAYALLRGLLGEQEECEGYSGVANLLVGYEMDTVVEAPLTLTEDDEAQLTGLLTAAISQWDVLKNMPIASFQSLFLRRECIVSTSETGALITVEKHTLDVLMQKMPWGVGMITLPWLDDGFVISVDWPY</sequence>
<dbReference type="EMBL" id="SNXC01000013">
    <property type="protein sequence ID" value="TDO96702.1"/>
    <property type="molecule type" value="Genomic_DNA"/>
</dbReference>
<gene>
    <name evidence="2" type="ORF">DFP79_2465</name>
</gene>
<accession>A0A4V3CG88</accession>